<feature type="short sequence motif" description="'HIGH' region" evidence="11">
    <location>
        <begin position="121"/>
        <end position="131"/>
    </location>
</feature>
<dbReference type="FunFam" id="3.40.50.620:FF:000062">
    <property type="entry name" value="Arginine--tRNA ligase"/>
    <property type="match status" value="1"/>
</dbReference>
<evidence type="ECO:0000256" key="8">
    <source>
        <dbReference type="ARBA" id="ARBA00022917"/>
    </source>
</evidence>
<reference evidence="15" key="1">
    <citation type="journal article" date="2021" name="bioRxiv">
        <title>Unraveling nitrogen, sulfur and carbon metabolic pathways and microbial community transcriptional responses to substrate deprivation and toxicity stresses in a bioreactor mimicking anoxic brackish coastal sediment conditions.</title>
        <authorList>
            <person name="Martins P.D."/>
            <person name="Echeveste M.J."/>
            <person name="Arshad A."/>
            <person name="Kurth J."/>
            <person name="Ouboter H."/>
            <person name="Jetten M.S.M."/>
            <person name="Welte C.U."/>
        </authorList>
    </citation>
    <scope>NUCLEOTIDE SEQUENCE</scope>
    <source>
        <strain evidence="15">MAG_39</strain>
    </source>
</reference>
<dbReference type="InterPro" id="IPR001412">
    <property type="entry name" value="aa-tRNA-synth_I_CS"/>
</dbReference>
<dbReference type="Proteomes" id="UP000705867">
    <property type="component" value="Unassembled WGS sequence"/>
</dbReference>
<dbReference type="CDD" id="cd00671">
    <property type="entry name" value="ArgRS_core"/>
    <property type="match status" value="1"/>
</dbReference>
<protein>
    <recommendedName>
        <fullName evidence="11">Arginine--tRNA ligase</fullName>
        <ecNumber evidence="11">6.1.1.19</ecNumber>
    </recommendedName>
    <alternativeName>
        <fullName evidence="11">Arginyl-tRNA synthetase</fullName>
        <shortName evidence="11">ArgRS</shortName>
    </alternativeName>
</protein>
<gene>
    <name evidence="11 15" type="primary">argS</name>
    <name evidence="15" type="ORF">K8I29_16820</name>
</gene>
<dbReference type="EMBL" id="JAIOIV010000130">
    <property type="protein sequence ID" value="MBZ0157861.1"/>
    <property type="molecule type" value="Genomic_DNA"/>
</dbReference>
<dbReference type="GO" id="GO:0005524">
    <property type="term" value="F:ATP binding"/>
    <property type="evidence" value="ECO:0007669"/>
    <property type="project" value="UniProtKB-UniRule"/>
</dbReference>
<accession>A0A953M2Q3</accession>
<evidence type="ECO:0000256" key="10">
    <source>
        <dbReference type="ARBA" id="ARBA00049339"/>
    </source>
</evidence>
<dbReference type="FunFam" id="1.10.730.10:FF:000008">
    <property type="entry name" value="Arginine--tRNA ligase"/>
    <property type="match status" value="1"/>
</dbReference>
<dbReference type="PANTHER" id="PTHR11956:SF5">
    <property type="entry name" value="ARGININE--TRNA LIGASE, CYTOPLASMIC"/>
    <property type="match status" value="1"/>
</dbReference>
<evidence type="ECO:0000256" key="2">
    <source>
        <dbReference type="ARBA" id="ARBA00005594"/>
    </source>
</evidence>
<organism evidence="15 16">
    <name type="scientific">Candidatus Nitrobium versatile</name>
    <dbReference type="NCBI Taxonomy" id="2884831"/>
    <lineage>
        <taxon>Bacteria</taxon>
        <taxon>Pseudomonadati</taxon>
        <taxon>Nitrospirota</taxon>
        <taxon>Nitrospiria</taxon>
        <taxon>Nitrospirales</taxon>
        <taxon>Nitrospiraceae</taxon>
        <taxon>Candidatus Nitrobium</taxon>
    </lineage>
</organism>
<keyword evidence="5 11" id="KW-0436">Ligase</keyword>
<dbReference type="SMART" id="SM00836">
    <property type="entry name" value="DALR_1"/>
    <property type="match status" value="1"/>
</dbReference>
<dbReference type="InterPro" id="IPR036695">
    <property type="entry name" value="Arg-tRNA-synth_N_sf"/>
</dbReference>
<dbReference type="GO" id="GO:0004814">
    <property type="term" value="F:arginine-tRNA ligase activity"/>
    <property type="evidence" value="ECO:0007669"/>
    <property type="project" value="UniProtKB-UniRule"/>
</dbReference>
<sequence length="545" mass="61801">MERALREILTKAGSRILGSEIGVEIEVPKEESFGDLSTPLAMGLARQLKKAPRKIAEEIIAAIEDRDIFEKIDIAGPGFINFTFTKQFLCGEIQELLSRGEGFLTEDVGKGKRVQIEFVSANPTGPMHLGHGRGAAVGAALSTLLREAGYQVENEFYINDAGRQVRLLGASVFARYQQLSGVDYPFPEDGYKGDYVEDLARELKEKHGDAFADKQFEEVAQEVIDFAYLRMLDVIRKDLEDFGVFFDTWQSERELYAKGEVEQAVGDLRERGYIYEEEGATWFRSTAFGDDKDRVIIKKDGEYTYFAPDIAYHRKKIQKGFDELIDIWGADHHGYIPRMQAVIQALGYPKESLRVLLVQMVALLKGGQPVQMSKRAGEFITLRDVMDDIGADTTKFLFLTRRSDSHLEVDIEVAKAQSSENPVYYVQYAHARINSIFEKAREAGAGDGPWTAFDGRQLNDEEIRIVKKLLQYPMLFRSAALAHEPHRITFYLQELAGMFHPYYHRYKVITEDAELTRARLAVCDAIRIVLRHGLKILGVKAPERM</sequence>
<evidence type="ECO:0000256" key="11">
    <source>
        <dbReference type="HAMAP-Rule" id="MF_00123"/>
    </source>
</evidence>
<evidence type="ECO:0000313" key="16">
    <source>
        <dbReference type="Proteomes" id="UP000705867"/>
    </source>
</evidence>
<dbReference type="SUPFAM" id="SSF47323">
    <property type="entry name" value="Anticodon-binding domain of a subclass of class I aminoacyl-tRNA synthetases"/>
    <property type="match status" value="1"/>
</dbReference>
<comment type="catalytic activity">
    <reaction evidence="10 11">
        <text>tRNA(Arg) + L-arginine + ATP = L-arginyl-tRNA(Arg) + AMP + diphosphate</text>
        <dbReference type="Rhea" id="RHEA:20301"/>
        <dbReference type="Rhea" id="RHEA-COMP:9658"/>
        <dbReference type="Rhea" id="RHEA-COMP:9673"/>
        <dbReference type="ChEBI" id="CHEBI:30616"/>
        <dbReference type="ChEBI" id="CHEBI:32682"/>
        <dbReference type="ChEBI" id="CHEBI:33019"/>
        <dbReference type="ChEBI" id="CHEBI:78442"/>
        <dbReference type="ChEBI" id="CHEBI:78513"/>
        <dbReference type="ChEBI" id="CHEBI:456215"/>
        <dbReference type="EC" id="6.1.1.19"/>
    </reaction>
</comment>
<comment type="caution">
    <text evidence="15">The sequence shown here is derived from an EMBL/GenBank/DDBJ whole genome shotgun (WGS) entry which is preliminary data.</text>
</comment>
<proteinExistence type="inferred from homology"/>
<dbReference type="InterPro" id="IPR001278">
    <property type="entry name" value="Arg-tRNA-ligase"/>
</dbReference>
<name>A0A953M2Q3_9BACT</name>
<keyword evidence="8 11" id="KW-0648">Protein biosynthesis</keyword>
<dbReference type="InterPro" id="IPR035684">
    <property type="entry name" value="ArgRS_core"/>
</dbReference>
<evidence type="ECO:0000256" key="6">
    <source>
        <dbReference type="ARBA" id="ARBA00022741"/>
    </source>
</evidence>
<feature type="domain" description="Arginyl tRNA synthetase N-terminal" evidence="14">
    <location>
        <begin position="3"/>
        <end position="84"/>
    </location>
</feature>
<dbReference type="Gene3D" id="1.10.730.10">
    <property type="entry name" value="Isoleucyl-tRNA Synthetase, Domain 1"/>
    <property type="match status" value="1"/>
</dbReference>
<dbReference type="InterPro" id="IPR005148">
    <property type="entry name" value="Arg-tRNA-synth_N"/>
</dbReference>
<dbReference type="InterPro" id="IPR014729">
    <property type="entry name" value="Rossmann-like_a/b/a_fold"/>
</dbReference>
<evidence type="ECO:0000256" key="4">
    <source>
        <dbReference type="ARBA" id="ARBA00022490"/>
    </source>
</evidence>
<evidence type="ECO:0000256" key="5">
    <source>
        <dbReference type="ARBA" id="ARBA00022598"/>
    </source>
</evidence>
<dbReference type="InterPro" id="IPR009080">
    <property type="entry name" value="tRNAsynth_Ia_anticodon-bd"/>
</dbReference>
<dbReference type="AlphaFoldDB" id="A0A953M2Q3"/>
<comment type="subcellular location">
    <subcellularLocation>
        <location evidence="1 11">Cytoplasm</location>
    </subcellularLocation>
</comment>
<dbReference type="NCBIfam" id="TIGR00456">
    <property type="entry name" value="argS"/>
    <property type="match status" value="1"/>
</dbReference>
<dbReference type="GO" id="GO:0006420">
    <property type="term" value="P:arginyl-tRNA aminoacylation"/>
    <property type="evidence" value="ECO:0007669"/>
    <property type="project" value="UniProtKB-UniRule"/>
</dbReference>
<evidence type="ECO:0000313" key="15">
    <source>
        <dbReference type="EMBL" id="MBZ0157861.1"/>
    </source>
</evidence>
<dbReference type="Gene3D" id="3.40.50.620">
    <property type="entry name" value="HUPs"/>
    <property type="match status" value="1"/>
</dbReference>
<dbReference type="PRINTS" id="PR01038">
    <property type="entry name" value="TRNASYNTHARG"/>
</dbReference>
<feature type="domain" description="DALR anticodon binding" evidence="13">
    <location>
        <begin position="426"/>
        <end position="545"/>
    </location>
</feature>
<dbReference type="PANTHER" id="PTHR11956">
    <property type="entry name" value="ARGINYL-TRNA SYNTHETASE"/>
    <property type="match status" value="1"/>
</dbReference>
<dbReference type="GO" id="GO:0005737">
    <property type="term" value="C:cytoplasm"/>
    <property type="evidence" value="ECO:0007669"/>
    <property type="project" value="UniProtKB-SubCell"/>
</dbReference>
<dbReference type="Pfam" id="PF00750">
    <property type="entry name" value="tRNA-synt_1d"/>
    <property type="match status" value="1"/>
</dbReference>
<evidence type="ECO:0000256" key="3">
    <source>
        <dbReference type="ARBA" id="ARBA00011245"/>
    </source>
</evidence>
<keyword evidence="7 11" id="KW-0067">ATP-binding</keyword>
<comment type="similarity">
    <text evidence="2 11 12">Belongs to the class-I aminoacyl-tRNA synthetase family.</text>
</comment>
<dbReference type="Pfam" id="PF05746">
    <property type="entry name" value="DALR_1"/>
    <property type="match status" value="1"/>
</dbReference>
<dbReference type="PROSITE" id="PS00178">
    <property type="entry name" value="AA_TRNA_LIGASE_I"/>
    <property type="match status" value="1"/>
</dbReference>
<evidence type="ECO:0000256" key="7">
    <source>
        <dbReference type="ARBA" id="ARBA00022840"/>
    </source>
</evidence>
<evidence type="ECO:0000256" key="9">
    <source>
        <dbReference type="ARBA" id="ARBA00023146"/>
    </source>
</evidence>
<dbReference type="Gene3D" id="3.30.1360.70">
    <property type="entry name" value="Arginyl tRNA synthetase N-terminal domain"/>
    <property type="match status" value="1"/>
</dbReference>
<dbReference type="EC" id="6.1.1.19" evidence="11"/>
<evidence type="ECO:0000256" key="12">
    <source>
        <dbReference type="RuleBase" id="RU363038"/>
    </source>
</evidence>
<evidence type="ECO:0000256" key="1">
    <source>
        <dbReference type="ARBA" id="ARBA00004496"/>
    </source>
</evidence>
<comment type="subunit">
    <text evidence="3 11">Monomer.</text>
</comment>
<dbReference type="InterPro" id="IPR008909">
    <property type="entry name" value="DALR_anticod-bd"/>
</dbReference>
<dbReference type="SMART" id="SM01016">
    <property type="entry name" value="Arg_tRNA_synt_N"/>
    <property type="match status" value="1"/>
</dbReference>
<evidence type="ECO:0000259" key="13">
    <source>
        <dbReference type="SMART" id="SM00836"/>
    </source>
</evidence>
<dbReference type="SUPFAM" id="SSF55190">
    <property type="entry name" value="Arginyl-tRNA synthetase (ArgRS), N-terminal 'additional' domain"/>
    <property type="match status" value="1"/>
</dbReference>
<keyword evidence="9 11" id="KW-0030">Aminoacyl-tRNA synthetase</keyword>
<dbReference type="Pfam" id="PF03485">
    <property type="entry name" value="Arg_tRNA_synt_N"/>
    <property type="match status" value="1"/>
</dbReference>
<keyword evidence="4 11" id="KW-0963">Cytoplasm</keyword>
<dbReference type="HAMAP" id="MF_00123">
    <property type="entry name" value="Arg_tRNA_synth"/>
    <property type="match status" value="1"/>
</dbReference>
<dbReference type="SUPFAM" id="SSF52374">
    <property type="entry name" value="Nucleotidylyl transferase"/>
    <property type="match status" value="1"/>
</dbReference>
<reference evidence="15" key="2">
    <citation type="submission" date="2021-08" db="EMBL/GenBank/DDBJ databases">
        <authorList>
            <person name="Dalcin Martins P."/>
        </authorList>
    </citation>
    <scope>NUCLEOTIDE SEQUENCE</scope>
    <source>
        <strain evidence="15">MAG_39</strain>
    </source>
</reference>
<keyword evidence="6 11" id="KW-0547">Nucleotide-binding</keyword>
<evidence type="ECO:0000259" key="14">
    <source>
        <dbReference type="SMART" id="SM01016"/>
    </source>
</evidence>